<evidence type="ECO:0000313" key="3">
    <source>
        <dbReference type="Proteomes" id="UP000574276"/>
    </source>
</evidence>
<dbReference type="Pfam" id="PF05893">
    <property type="entry name" value="LuxC"/>
    <property type="match status" value="1"/>
</dbReference>
<organism evidence="2 3">
    <name type="scientific">Variimorphobacter saccharofermentans</name>
    <dbReference type="NCBI Taxonomy" id="2755051"/>
    <lineage>
        <taxon>Bacteria</taxon>
        <taxon>Bacillati</taxon>
        <taxon>Bacillota</taxon>
        <taxon>Clostridia</taxon>
        <taxon>Lachnospirales</taxon>
        <taxon>Lachnospiraceae</taxon>
        <taxon>Variimorphobacter</taxon>
    </lineage>
</organism>
<dbReference type="InterPro" id="IPR008670">
    <property type="entry name" value="CoA_reduct_LuxC"/>
</dbReference>
<reference evidence="2 3" key="1">
    <citation type="submission" date="2020-07" db="EMBL/GenBank/DDBJ databases">
        <title>Characterization and genome sequencing of isolate MD1, a novel member within the family Lachnospiraceae.</title>
        <authorList>
            <person name="Rettenmaier R."/>
            <person name="Di Bello L."/>
            <person name="Zinser C."/>
            <person name="Scheitz K."/>
            <person name="Liebl W."/>
            <person name="Zverlov V."/>
        </authorList>
    </citation>
    <scope>NUCLEOTIDE SEQUENCE [LARGE SCALE GENOMIC DNA]</scope>
    <source>
        <strain evidence="2 3">MD1</strain>
    </source>
</reference>
<sequence length="65" mass="7394">MHRNKGYLQTVALLCATNEIAELSELFLKAGATRITTVKDMSRMLCGEAHDGEYPLRRHSRIVEF</sequence>
<protein>
    <submittedName>
        <fullName evidence="2">Uncharacterized protein</fullName>
    </submittedName>
</protein>
<keyword evidence="3" id="KW-1185">Reference proteome</keyword>
<dbReference type="EMBL" id="JACEGA010000001">
    <property type="protein sequence ID" value="MBB2183343.1"/>
    <property type="molecule type" value="Genomic_DNA"/>
</dbReference>
<evidence type="ECO:0000313" key="2">
    <source>
        <dbReference type="EMBL" id="MBB2183343.1"/>
    </source>
</evidence>
<comment type="caution">
    <text evidence="2">The sequence shown here is derived from an EMBL/GenBank/DDBJ whole genome shotgun (WGS) entry which is preliminary data.</text>
</comment>
<gene>
    <name evidence="2" type="ORF">H0486_10685</name>
</gene>
<keyword evidence="1" id="KW-0521">NADP</keyword>
<dbReference type="GO" id="GO:0008218">
    <property type="term" value="P:bioluminescence"/>
    <property type="evidence" value="ECO:0007669"/>
    <property type="project" value="InterPro"/>
</dbReference>
<dbReference type="GO" id="GO:0003995">
    <property type="term" value="F:acyl-CoA dehydrogenase activity"/>
    <property type="evidence" value="ECO:0007669"/>
    <property type="project" value="InterPro"/>
</dbReference>
<accession>A0A839K091</accession>
<evidence type="ECO:0000256" key="1">
    <source>
        <dbReference type="ARBA" id="ARBA00022857"/>
    </source>
</evidence>
<dbReference type="AlphaFoldDB" id="A0A839K091"/>
<dbReference type="Proteomes" id="UP000574276">
    <property type="component" value="Unassembled WGS sequence"/>
</dbReference>
<name>A0A839K091_9FIRM</name>
<proteinExistence type="predicted"/>